<proteinExistence type="inferred from homology"/>
<dbReference type="Pfam" id="PF01074">
    <property type="entry name" value="Glyco_hydro_38N"/>
    <property type="match status" value="1"/>
</dbReference>
<dbReference type="Gene3D" id="1.20.1270.50">
    <property type="entry name" value="Glycoside hydrolase family 38, central domain"/>
    <property type="match status" value="1"/>
</dbReference>
<dbReference type="GO" id="GO:0030246">
    <property type="term" value="F:carbohydrate binding"/>
    <property type="evidence" value="ECO:0007669"/>
    <property type="project" value="InterPro"/>
</dbReference>
<dbReference type="InterPro" id="IPR015341">
    <property type="entry name" value="Glyco_hydro_38_cen"/>
</dbReference>
<dbReference type="SUPFAM" id="SSF88688">
    <property type="entry name" value="Families 57/38 glycoside transferase middle domain"/>
    <property type="match status" value="1"/>
</dbReference>
<dbReference type="InterPro" id="IPR028995">
    <property type="entry name" value="Glyco_hydro_57/38_cen_sf"/>
</dbReference>
<dbReference type="RefSeq" id="WP_197551007.1">
    <property type="nucleotide sequence ID" value="NZ_CP063213.1"/>
</dbReference>
<gene>
    <name evidence="6" type="ORF">INS88_09280</name>
</gene>
<dbReference type="Pfam" id="PF22907">
    <property type="entry name" value="Ams1-like_1st"/>
    <property type="match status" value="1"/>
</dbReference>
<dbReference type="Pfam" id="PF09261">
    <property type="entry name" value="Alpha-mann_mid"/>
    <property type="match status" value="1"/>
</dbReference>
<dbReference type="CDD" id="cd10789">
    <property type="entry name" value="GH38N_AMII_ER_cytosolic"/>
    <property type="match status" value="1"/>
</dbReference>
<name>A0A7M1QVT6_9ACTO</name>
<dbReference type="InterPro" id="IPR011330">
    <property type="entry name" value="Glyco_hydro/deAcase_b/a-brl"/>
</dbReference>
<keyword evidence="7" id="KW-1185">Reference proteome</keyword>
<evidence type="ECO:0000256" key="1">
    <source>
        <dbReference type="ARBA" id="ARBA00009792"/>
    </source>
</evidence>
<dbReference type="GO" id="GO:0004559">
    <property type="term" value="F:alpha-mannosidase activity"/>
    <property type="evidence" value="ECO:0007669"/>
    <property type="project" value="InterPro"/>
</dbReference>
<dbReference type="PANTHER" id="PTHR46017">
    <property type="entry name" value="ALPHA-MANNOSIDASE 2C1"/>
    <property type="match status" value="1"/>
</dbReference>
<dbReference type="GO" id="GO:0046872">
    <property type="term" value="F:metal ion binding"/>
    <property type="evidence" value="ECO:0007669"/>
    <property type="project" value="UniProtKB-KW"/>
</dbReference>
<dbReference type="Gene3D" id="3.20.110.10">
    <property type="entry name" value="Glycoside hydrolase 38, N terminal domain"/>
    <property type="match status" value="1"/>
</dbReference>
<dbReference type="InterPro" id="IPR011682">
    <property type="entry name" value="Glyco_hydro_38_C"/>
</dbReference>
<dbReference type="SMART" id="SM00872">
    <property type="entry name" value="Alpha-mann_mid"/>
    <property type="match status" value="1"/>
</dbReference>
<evidence type="ECO:0000259" key="5">
    <source>
        <dbReference type="SMART" id="SM00872"/>
    </source>
</evidence>
<dbReference type="GO" id="GO:0006013">
    <property type="term" value="P:mannose metabolic process"/>
    <property type="evidence" value="ECO:0007669"/>
    <property type="project" value="InterPro"/>
</dbReference>
<dbReference type="Gene3D" id="2.70.98.30">
    <property type="entry name" value="Golgi alpha-mannosidase II, domain 4"/>
    <property type="match status" value="1"/>
</dbReference>
<dbReference type="SUPFAM" id="SSF88713">
    <property type="entry name" value="Glycoside hydrolase/deacetylase"/>
    <property type="match status" value="1"/>
</dbReference>
<dbReference type="FunFam" id="1.20.1270.50:FF:000004">
    <property type="entry name" value="alpha-mannosidase 2C1 isoform X1"/>
    <property type="match status" value="1"/>
</dbReference>
<dbReference type="InterPro" id="IPR054723">
    <property type="entry name" value="Ams1-like_N"/>
</dbReference>
<dbReference type="AlphaFoldDB" id="A0A7M1QVT6"/>
<comment type="similarity">
    <text evidence="1">Belongs to the glycosyl hydrolase 38 family.</text>
</comment>
<evidence type="ECO:0000313" key="7">
    <source>
        <dbReference type="Proteomes" id="UP000595053"/>
    </source>
</evidence>
<protein>
    <submittedName>
        <fullName evidence="6">Alpha-mannosidase</fullName>
    </submittedName>
</protein>
<evidence type="ECO:0000256" key="2">
    <source>
        <dbReference type="ARBA" id="ARBA00022723"/>
    </source>
</evidence>
<keyword evidence="2" id="KW-0479">Metal-binding</keyword>
<dbReference type="InterPro" id="IPR037094">
    <property type="entry name" value="Glyco_hydro_38_cen_sf"/>
</dbReference>
<dbReference type="InterPro" id="IPR011013">
    <property type="entry name" value="Gal_mutarotase_sf_dom"/>
</dbReference>
<dbReference type="SUPFAM" id="SSF74650">
    <property type="entry name" value="Galactose mutarotase-like"/>
    <property type="match status" value="1"/>
</dbReference>
<dbReference type="FunFam" id="3.20.110.10:FF:000002">
    <property type="entry name" value="alpha-mannosidase 2C1 isoform X1"/>
    <property type="match status" value="1"/>
</dbReference>
<organism evidence="6 7">
    <name type="scientific">Trueperella pecoris</name>
    <dbReference type="NCBI Taxonomy" id="2733571"/>
    <lineage>
        <taxon>Bacteria</taxon>
        <taxon>Bacillati</taxon>
        <taxon>Actinomycetota</taxon>
        <taxon>Actinomycetes</taxon>
        <taxon>Actinomycetales</taxon>
        <taxon>Actinomycetaceae</taxon>
        <taxon>Trueperella</taxon>
    </lineage>
</organism>
<evidence type="ECO:0000313" key="6">
    <source>
        <dbReference type="EMBL" id="QOR45435.1"/>
    </source>
</evidence>
<accession>A0A7M1QVT6</accession>
<keyword evidence="4" id="KW-0326">Glycosidase</keyword>
<dbReference type="InterPro" id="IPR000602">
    <property type="entry name" value="Glyco_hydro_38_N"/>
</dbReference>
<dbReference type="Proteomes" id="UP000595053">
    <property type="component" value="Chromosome"/>
</dbReference>
<dbReference type="Pfam" id="PF17677">
    <property type="entry name" value="Glyco_hydro38C2"/>
    <property type="match status" value="1"/>
</dbReference>
<evidence type="ECO:0000256" key="3">
    <source>
        <dbReference type="ARBA" id="ARBA00022801"/>
    </source>
</evidence>
<keyword evidence="3" id="KW-0378">Hydrolase</keyword>
<dbReference type="EMBL" id="CP063213">
    <property type="protein sequence ID" value="QOR45435.1"/>
    <property type="molecule type" value="Genomic_DNA"/>
</dbReference>
<sequence>MDNSLLLKRINRTLSERIMRAQFSVASPLQLTMWRVPDEEGDVVGEPVAPGEDAQFQPISAGQPWGKPWQTVWFDVRGTIPTDVPDGDTVEARINLGFPDHSVGFLAEGLVRGEDGVAIKAINPRNQWIPLPQEPGATFHLTIEAAANPLLLDVLPFQETLDGDKLTASREDMYVLEQADVVVRHTEVAELILDIQVLTEMIEAKGEPFGHDDLEVLYALNDALDQLDLHNIPGTAAAARDVLKPIMERPALPGAHRLSAVGHAHIDSAWLWPIRETKRKVNRTLANVCRLIEDGTGLVFALPAAQHVAWLAEEDPELFERVKKHVAEGSIVPVGAMWVEPDAVLPGGEALARQIVEGASFFEEAFGIECKEIWLPDSFGYSAAIPQLAREAGITRFLTQKISWNQTNVFPHHTLLWEGLDGSRIFTHFPPADTYGSEVTGAQVAHAVNNFKDKGRTNVSLLPFGYGDGGGGPTRDMMARIQRMSDLRGAPRVVAESPHAFFDRAEADLPDPAVWVGELYLELHRGTFTSQIAAKQGNRRSEALLRETELWCTLAALAGADYPYDELRKVWHNVLLCQFHDILPGTSVAWVYREVAAIYADVRATCERLIEGALTLLATGRPAAASFANATSFSSSGVAPFEAAAGAESSEPARVQGSRISNGVLTLEFNDDGTCAQISDATRTYIPAGQRAGVFSIFQDFPNMWDAWDIDSFYKGTREDLELVSDGVGVEGETAYARAHATFGASSMNIEWTLAPGRPYVDVKVEVDWHEHEKLLKLSFPVDIHTDHAQYETQMGYISRPTHTNTSWEEAKFEVSAHRWVRLANAGAAWSIANDATYGWDITRHGAGRRGTWSDVRATLVKSAIYPDPNQDQGRFTWTFRIHPGAQVLDAVADGQQLNLPLRPAPAAIGAPFACTGAVIESVSMAPDRSGDVVLRLYEATGAPSTVTLTWPDVSVSATDLRYRPSSDAPAVTTVGDDHTLDLAPFQIATLRVRPRTAPTAKETR</sequence>
<dbReference type="InterPro" id="IPR027291">
    <property type="entry name" value="Glyco_hydro_38_N_sf"/>
</dbReference>
<reference evidence="6 7" key="1">
    <citation type="submission" date="2020-10" db="EMBL/GenBank/DDBJ databases">
        <title>Trueperella pecoris sp. nov. isolated from bovine and porcine specimens.</title>
        <authorList>
            <person name="Schoenecker L."/>
            <person name="Schnydrig P."/>
            <person name="Brodard I."/>
            <person name="Thomann A."/>
            <person name="Hemphill A."/>
            <person name="Rodriguez-Campos S."/>
            <person name="Perreten V."/>
            <person name="Jores J."/>
            <person name="Kittl S."/>
        </authorList>
    </citation>
    <scope>NUCLEOTIDE SEQUENCE [LARGE SCALE GENOMIC DNA]</scope>
    <source>
        <strain evidence="6 7">15A0121</strain>
    </source>
</reference>
<dbReference type="InterPro" id="IPR041147">
    <property type="entry name" value="GH38_C"/>
</dbReference>
<dbReference type="Pfam" id="PF07748">
    <property type="entry name" value="Glyco_hydro_38C"/>
    <property type="match status" value="1"/>
</dbReference>
<feature type="domain" description="Glycoside hydrolase family 38 central" evidence="5">
    <location>
        <begin position="522"/>
        <end position="599"/>
    </location>
</feature>
<evidence type="ECO:0000256" key="4">
    <source>
        <dbReference type="ARBA" id="ARBA00023295"/>
    </source>
</evidence>
<dbReference type="GO" id="GO:0009313">
    <property type="term" value="P:oligosaccharide catabolic process"/>
    <property type="evidence" value="ECO:0007669"/>
    <property type="project" value="TreeGrafter"/>
</dbReference>
<dbReference type="PANTHER" id="PTHR46017:SF1">
    <property type="entry name" value="ALPHA-MANNOSIDASE 2C1"/>
    <property type="match status" value="1"/>
</dbReference>